<protein>
    <submittedName>
        <fullName evidence="3">Collagen triple helix repeat-containing protein</fullName>
    </submittedName>
</protein>
<evidence type="ECO:0000313" key="3">
    <source>
        <dbReference type="EMBL" id="SIO11085.1"/>
    </source>
</evidence>
<dbReference type="AlphaFoldDB" id="A0A1N6GUS4"/>
<dbReference type="InterPro" id="IPR008160">
    <property type="entry name" value="Collagen"/>
</dbReference>
<dbReference type="GO" id="GO:0030198">
    <property type="term" value="P:extracellular matrix organization"/>
    <property type="evidence" value="ECO:0007669"/>
    <property type="project" value="TreeGrafter"/>
</dbReference>
<feature type="signal peptide" evidence="2">
    <location>
        <begin position="1"/>
        <end position="23"/>
    </location>
</feature>
<dbReference type="STRING" id="1416779.SAMN05444409_2055"/>
<keyword evidence="2" id="KW-0732">Signal</keyword>
<dbReference type="EMBL" id="FSRK01000001">
    <property type="protein sequence ID" value="SIO11085.1"/>
    <property type="molecule type" value="Genomic_DNA"/>
</dbReference>
<dbReference type="Proteomes" id="UP000185207">
    <property type="component" value="Unassembled WGS sequence"/>
</dbReference>
<evidence type="ECO:0000256" key="1">
    <source>
        <dbReference type="SAM" id="MobiDB-lite"/>
    </source>
</evidence>
<organism evidence="3 4">
    <name type="scientific">Epilithonimonas zeae</name>
    <dbReference type="NCBI Taxonomy" id="1416779"/>
    <lineage>
        <taxon>Bacteria</taxon>
        <taxon>Pseudomonadati</taxon>
        <taxon>Bacteroidota</taxon>
        <taxon>Flavobacteriia</taxon>
        <taxon>Flavobacteriales</taxon>
        <taxon>Weeksellaceae</taxon>
        <taxon>Chryseobacterium group</taxon>
        <taxon>Epilithonimonas</taxon>
    </lineage>
</organism>
<keyword evidence="4" id="KW-1185">Reference proteome</keyword>
<evidence type="ECO:0000313" key="4">
    <source>
        <dbReference type="Proteomes" id="UP000185207"/>
    </source>
</evidence>
<gene>
    <name evidence="3" type="ORF">SAMN05444409_2055</name>
</gene>
<dbReference type="GO" id="GO:0031012">
    <property type="term" value="C:extracellular matrix"/>
    <property type="evidence" value="ECO:0007669"/>
    <property type="project" value="TreeGrafter"/>
</dbReference>
<feature type="region of interest" description="Disordered" evidence="1">
    <location>
        <begin position="134"/>
        <end position="153"/>
    </location>
</feature>
<proteinExistence type="predicted"/>
<dbReference type="GO" id="GO:0005615">
    <property type="term" value="C:extracellular space"/>
    <property type="evidence" value="ECO:0007669"/>
    <property type="project" value="TreeGrafter"/>
</dbReference>
<keyword evidence="3" id="KW-0176">Collagen</keyword>
<feature type="chain" id="PRO_5012432859" evidence="2">
    <location>
        <begin position="24"/>
        <end position="607"/>
    </location>
</feature>
<feature type="region of interest" description="Disordered" evidence="1">
    <location>
        <begin position="335"/>
        <end position="366"/>
    </location>
</feature>
<dbReference type="InterPro" id="IPR050149">
    <property type="entry name" value="Collagen_superfamily"/>
</dbReference>
<sequence>MKKLYFLAASLAAVMAFSQVQDAMSYQAIIRNSNNELVKSQNVGMRFSILKGSATGPVVYSEIQSQPTNGNGLVTVKIGSGNLLSGSFSSIDWGSDTYFIKIETDPTGSSNYTITGTSQLLSVPYALYAKNSGSSIPGPKGDTGATGAAGPQGIQGLPGVTGATGAQGPQGETGAQGVTGPQGIQGIQGVTGAAGSKGETGAQGITGPQGIPGATGAAGSKGETGAQGITGPQGIQGIPGVTGATGSKGETGAQGIAGPQGIQGIPGVTGATGSKGETGAQGITGPQGIPGATGSKGETGAQGLTGPQGIQGIQGVQGATGPQGVPGIIGATGSKGDTGATGPQGPQGIQGIPGPQGSVGNTGPVGPTGAAGAGAINGSAGGQIYLTNATAPYSAGNPVTMTGNVTIDATGATTISSNVVSNAMVMANAITTSKVANGTVTTSKMADGAITTLKMAMDSNVPANSVLMSATATGQYPSSAWQAGVAWTPITVNKITTTSGTPSASTFLRGDGTWASPGSGGGSGLSMITTTTTQTLPSAAPIQYAVALTGANVGDTVVINPLTTINAGQYLPVFYGTVTAADSVRIYVYDVGDFGNKTFTFKVSVIR</sequence>
<dbReference type="Pfam" id="PF01391">
    <property type="entry name" value="Collagen"/>
    <property type="match status" value="2"/>
</dbReference>
<dbReference type="PANTHER" id="PTHR24023">
    <property type="entry name" value="COLLAGEN ALPHA"/>
    <property type="match status" value="1"/>
</dbReference>
<reference evidence="4" key="1">
    <citation type="submission" date="2016-11" db="EMBL/GenBank/DDBJ databases">
        <authorList>
            <person name="Varghese N."/>
            <person name="Submissions S."/>
        </authorList>
    </citation>
    <scope>NUCLEOTIDE SEQUENCE [LARGE SCALE GENOMIC DNA]</scope>
    <source>
        <strain evidence="4">DSM 27623</strain>
    </source>
</reference>
<dbReference type="OrthoDB" id="9765957at2"/>
<feature type="compositionally biased region" description="Low complexity" evidence="1">
    <location>
        <begin position="343"/>
        <end position="366"/>
    </location>
</feature>
<dbReference type="RefSeq" id="WP_083600732.1">
    <property type="nucleotide sequence ID" value="NZ_FSRK01000001.1"/>
</dbReference>
<name>A0A1N6GUS4_9FLAO</name>
<evidence type="ECO:0000256" key="2">
    <source>
        <dbReference type="SAM" id="SignalP"/>
    </source>
</evidence>
<accession>A0A1N6GUS4</accession>
<dbReference type="GO" id="GO:0030020">
    <property type="term" value="F:extracellular matrix structural constituent conferring tensile strength"/>
    <property type="evidence" value="ECO:0007669"/>
    <property type="project" value="TreeGrafter"/>
</dbReference>
<dbReference type="PANTHER" id="PTHR24023:SF1095">
    <property type="entry name" value="EGF-LIKE DOMAIN-CONTAINING PROTEIN"/>
    <property type="match status" value="1"/>
</dbReference>